<dbReference type="HOGENOM" id="CLU_2581371_0_0_2"/>
<proteinExistence type="predicted"/>
<evidence type="ECO:0000313" key="1">
    <source>
        <dbReference type="EMBL" id="AKB29338.1"/>
    </source>
</evidence>
<dbReference type="Proteomes" id="UP000033111">
    <property type="component" value="Chromosome"/>
</dbReference>
<dbReference type="EMBL" id="CP009506">
    <property type="protein sequence ID" value="AKB29338.1"/>
    <property type="molecule type" value="Genomic_DNA"/>
</dbReference>
<gene>
    <name evidence="1" type="ORF">MSSIT_2619</name>
</gene>
<protein>
    <submittedName>
        <fullName evidence="1">Uncharacterized protein</fullName>
    </submittedName>
</protein>
<dbReference type="AlphaFoldDB" id="A0A0E3P6E7"/>
<sequence>MKIRIGVENLIFIGNSYFQVTNFFYLSPEESGTSILTGSYAIDPEYEFRSNIPYADLFHMQISGSSLFHAGKAFLTLFRSLHS</sequence>
<reference evidence="1 2" key="1">
    <citation type="submission" date="2014-07" db="EMBL/GenBank/DDBJ databases">
        <title>Methanogenic archaea and the global carbon cycle.</title>
        <authorList>
            <person name="Henriksen J.R."/>
            <person name="Luke J."/>
            <person name="Reinhart S."/>
            <person name="Benedict M.N."/>
            <person name="Youngblut N.D."/>
            <person name="Metcalf M.E."/>
            <person name="Whitaker R.J."/>
            <person name="Metcalf W.W."/>
        </authorList>
    </citation>
    <scope>NUCLEOTIDE SEQUENCE [LARGE SCALE GENOMIC DNA]</scope>
    <source>
        <strain evidence="1 2">T4/M</strain>
    </source>
</reference>
<evidence type="ECO:0000313" key="2">
    <source>
        <dbReference type="Proteomes" id="UP000033111"/>
    </source>
</evidence>
<dbReference type="KEGG" id="msw:MSSIT_2619"/>
<accession>A0A0E3P6E7</accession>
<organism evidence="1 2">
    <name type="scientific">Methanosarcina siciliae T4/M</name>
    <dbReference type="NCBI Taxonomy" id="1434120"/>
    <lineage>
        <taxon>Archaea</taxon>
        <taxon>Methanobacteriati</taxon>
        <taxon>Methanobacteriota</taxon>
        <taxon>Stenosarchaea group</taxon>
        <taxon>Methanomicrobia</taxon>
        <taxon>Methanosarcinales</taxon>
        <taxon>Methanosarcinaceae</taxon>
        <taxon>Methanosarcina</taxon>
    </lineage>
</organism>
<keyword evidence="2" id="KW-1185">Reference proteome</keyword>
<name>A0A0E3P6E7_9EURY</name>